<dbReference type="GO" id="GO:0032453">
    <property type="term" value="F:histone H3K4 demethylase activity"/>
    <property type="evidence" value="ECO:0007669"/>
    <property type="project" value="TreeGrafter"/>
</dbReference>
<name>F0YH23_AURAN</name>
<feature type="domain" description="JmjC" evidence="7">
    <location>
        <begin position="261"/>
        <end position="408"/>
    </location>
</feature>
<dbReference type="InParanoid" id="F0YH23"/>
<feature type="region of interest" description="Disordered" evidence="5">
    <location>
        <begin position="180"/>
        <end position="209"/>
    </location>
</feature>
<dbReference type="EC" id="1.14.11.-" evidence="3"/>
<keyword evidence="3" id="KW-0223">Dioxygenase</keyword>
<dbReference type="InterPro" id="IPR003347">
    <property type="entry name" value="JmjC_dom"/>
</dbReference>
<feature type="coiled-coil region" evidence="4">
    <location>
        <begin position="537"/>
        <end position="632"/>
    </location>
</feature>
<dbReference type="Gene3D" id="2.60.120.650">
    <property type="entry name" value="Cupin"/>
    <property type="match status" value="1"/>
</dbReference>
<gene>
    <name evidence="8" type="ORF">AURANDRAFT_66360</name>
</gene>
<evidence type="ECO:0000259" key="7">
    <source>
        <dbReference type="PROSITE" id="PS51184"/>
    </source>
</evidence>
<dbReference type="RefSeq" id="XP_009039719.1">
    <property type="nucleotide sequence ID" value="XM_009041471.1"/>
</dbReference>
<comment type="function">
    <text evidence="3">Oxygenase that can act as both a histone lysine demethylase and a ribosomal histidine hydroxylase.</text>
</comment>
<sequence length="714" mass="72332">MHTQPGPDGTPEVIAQKYAHCYDAACAPPSVAAFSCAEVTTNGVGWGCLCCDVESGESLQGRANTYYSLYDVTCYGSGGDSCGNGGKPASLAIIIPVVVAAVLLIAAVLFLVRKRVVAARQHRRESMPTVGDDKAEAYVAARVAELVGDASFWRRDWERNARVVAAAGSAATLPCFDGGAGARRPTAPRPPPAGALGPTLAAAAAPPGPSLATVRDADPGRDACDCAFDVLRRPAPVAEGADYVRASCARDGAGLGGGAAASVVVLGADARFRCAAEARRAVQRVLRVGCSVNLYATPPGAQALDAHYDDHCVFVVQLRGRKRWRLYGPALECPTLHEATLPPPPELLRRGADHAVALAPGDVLYVPRGVYHAATACEDAGSDSAHVTVGVDLDPALTWRGAFHAALRDAAVATHACLRRAAETSPALRRACLPALMDAAPGPTAAAVKSAAAAALRACGSAVVDGSALADDVASLAGLAVPRGAIAVGAADFADAARAVEGAVVDASVFASRRAVARAVLDESAALSAFYRAGAARDAALAAVDGLEKRAARAEAAAARAARAGEARDRDRSAAASALAKAEDDLAAARDALAEERSAKKQRNFAALKTLNDQLKAAKADASARAAEAAAATRDAAAAAAAAAADRKALCELRASAKVPSAAEGGGAALDAARAGLAASEAMREAAEAELATRAAVGDVAAARLRRLEADLQA</sequence>
<dbReference type="AlphaFoldDB" id="F0YH23"/>
<comment type="cofactor">
    <cofactor evidence="3">
        <name>Fe(2+)</name>
        <dbReference type="ChEBI" id="CHEBI:29033"/>
    </cofactor>
    <text evidence="3">Binds 1 Fe(2+) ion per subunit.</text>
</comment>
<dbReference type="GeneID" id="20225760"/>
<dbReference type="PANTHER" id="PTHR13096:SF9">
    <property type="entry name" value="BIFUNCTIONAL LYSINE-SPECIFIC DEMETHYLASE AND HISTIDYL-HYDROXYLASE"/>
    <property type="match status" value="1"/>
</dbReference>
<dbReference type="KEGG" id="aaf:AURANDRAFT_66360"/>
<feature type="compositionally biased region" description="Low complexity" evidence="5">
    <location>
        <begin position="194"/>
        <end position="209"/>
    </location>
</feature>
<reference evidence="8 9" key="1">
    <citation type="journal article" date="2011" name="Proc. Natl. Acad. Sci. U.S.A.">
        <title>Niche of harmful alga Aureococcus anophagefferens revealed through ecogenomics.</title>
        <authorList>
            <person name="Gobler C.J."/>
            <person name="Berry D.L."/>
            <person name="Dyhrman S.T."/>
            <person name="Wilhelm S.W."/>
            <person name="Salamov A."/>
            <person name="Lobanov A.V."/>
            <person name="Zhang Y."/>
            <person name="Collier J.L."/>
            <person name="Wurch L.L."/>
            <person name="Kustka A.B."/>
            <person name="Dill B.D."/>
            <person name="Shah M."/>
            <person name="VerBerkmoes N.C."/>
            <person name="Kuo A."/>
            <person name="Terry A."/>
            <person name="Pangilinan J."/>
            <person name="Lindquist E.A."/>
            <person name="Lucas S."/>
            <person name="Paulsen I.T."/>
            <person name="Hattenrath-Lehmann T.K."/>
            <person name="Talmage S.C."/>
            <person name="Walker E.A."/>
            <person name="Koch F."/>
            <person name="Burson A.M."/>
            <person name="Marcoval M.A."/>
            <person name="Tang Y.Z."/>
            <person name="Lecleir G.R."/>
            <person name="Coyne K.J."/>
            <person name="Berg G.M."/>
            <person name="Bertrand E.M."/>
            <person name="Saito M.A."/>
            <person name="Gladyshev V.N."/>
            <person name="Grigoriev I.V."/>
        </authorList>
    </citation>
    <scope>NUCLEOTIDE SEQUENCE [LARGE SCALE GENOMIC DNA]</scope>
    <source>
        <strain evidence="9">CCMP 1984</strain>
    </source>
</reference>
<dbReference type="PROSITE" id="PS51184">
    <property type="entry name" value="JMJC"/>
    <property type="match status" value="1"/>
</dbReference>
<keyword evidence="2 3" id="KW-0408">Iron</keyword>
<dbReference type="GO" id="GO:0051864">
    <property type="term" value="F:histone H3K36 demethylase activity"/>
    <property type="evidence" value="ECO:0007669"/>
    <property type="project" value="TreeGrafter"/>
</dbReference>
<evidence type="ECO:0000313" key="8">
    <source>
        <dbReference type="EMBL" id="EGB05588.1"/>
    </source>
</evidence>
<keyword evidence="4" id="KW-0175">Coiled coil</keyword>
<evidence type="ECO:0000256" key="4">
    <source>
        <dbReference type="SAM" id="Coils"/>
    </source>
</evidence>
<dbReference type="eggNOG" id="KOG3706">
    <property type="taxonomic scope" value="Eukaryota"/>
</dbReference>
<dbReference type="InterPro" id="IPR039994">
    <property type="entry name" value="NO66-like"/>
</dbReference>
<dbReference type="PANTHER" id="PTHR13096">
    <property type="entry name" value="MINA53 MYC INDUCED NUCLEAR ANTIGEN"/>
    <property type="match status" value="1"/>
</dbReference>
<feature type="transmembrane region" description="Helical" evidence="6">
    <location>
        <begin position="89"/>
        <end position="112"/>
    </location>
</feature>
<dbReference type="Proteomes" id="UP000002729">
    <property type="component" value="Unassembled WGS sequence"/>
</dbReference>
<dbReference type="GO" id="GO:0005730">
    <property type="term" value="C:nucleolus"/>
    <property type="evidence" value="ECO:0007669"/>
    <property type="project" value="TreeGrafter"/>
</dbReference>
<proteinExistence type="inferred from homology"/>
<keyword evidence="1 3" id="KW-0479">Metal-binding</keyword>
<protein>
    <recommendedName>
        <fullName evidence="3">Bifunctional lysine-specific demethylase and histidyl-hydroxylase</fullName>
        <ecNumber evidence="3">1.14.11.-</ecNumber>
    </recommendedName>
</protein>
<evidence type="ECO:0000256" key="5">
    <source>
        <dbReference type="SAM" id="MobiDB-lite"/>
    </source>
</evidence>
<evidence type="ECO:0000256" key="1">
    <source>
        <dbReference type="ARBA" id="ARBA00022723"/>
    </source>
</evidence>
<evidence type="ECO:0000256" key="2">
    <source>
        <dbReference type="ARBA" id="ARBA00023004"/>
    </source>
</evidence>
<keyword evidence="6" id="KW-0472">Membrane</keyword>
<dbReference type="Pfam" id="PF08007">
    <property type="entry name" value="JmjC_2"/>
    <property type="match status" value="1"/>
</dbReference>
<evidence type="ECO:0000313" key="9">
    <source>
        <dbReference type="Proteomes" id="UP000002729"/>
    </source>
</evidence>
<comment type="subcellular location">
    <subcellularLocation>
        <location evidence="3">Nucleus</location>
    </subcellularLocation>
</comment>
<keyword evidence="9" id="KW-1185">Reference proteome</keyword>
<keyword evidence="3" id="KW-0560">Oxidoreductase</keyword>
<keyword evidence="3" id="KW-0539">Nucleus</keyword>
<feature type="non-terminal residue" evidence="8">
    <location>
        <position position="714"/>
    </location>
</feature>
<keyword evidence="6" id="KW-1133">Transmembrane helix</keyword>
<keyword evidence="6" id="KW-0812">Transmembrane</keyword>
<dbReference type="SUPFAM" id="SSF51197">
    <property type="entry name" value="Clavaminate synthase-like"/>
    <property type="match status" value="1"/>
</dbReference>
<dbReference type="OrthoDB" id="425950at2759"/>
<dbReference type="GO" id="GO:0005506">
    <property type="term" value="F:iron ion binding"/>
    <property type="evidence" value="ECO:0007669"/>
    <property type="project" value="UniProtKB-UniRule"/>
</dbReference>
<evidence type="ECO:0000256" key="6">
    <source>
        <dbReference type="SAM" id="Phobius"/>
    </source>
</evidence>
<organism evidence="9">
    <name type="scientific">Aureococcus anophagefferens</name>
    <name type="common">Harmful bloom alga</name>
    <dbReference type="NCBI Taxonomy" id="44056"/>
    <lineage>
        <taxon>Eukaryota</taxon>
        <taxon>Sar</taxon>
        <taxon>Stramenopiles</taxon>
        <taxon>Ochrophyta</taxon>
        <taxon>Pelagophyceae</taxon>
        <taxon>Pelagomonadales</taxon>
        <taxon>Pelagomonadaceae</taxon>
        <taxon>Aureococcus</taxon>
    </lineage>
</organism>
<evidence type="ECO:0000256" key="3">
    <source>
        <dbReference type="RuleBase" id="RU366061"/>
    </source>
</evidence>
<keyword evidence="3" id="KW-0805">Transcription regulation</keyword>
<dbReference type="EMBL" id="GL833140">
    <property type="protein sequence ID" value="EGB05588.1"/>
    <property type="molecule type" value="Genomic_DNA"/>
</dbReference>
<keyword evidence="3" id="KW-0804">Transcription</keyword>
<accession>F0YH23</accession>
<comment type="similarity">
    <text evidence="3">Belongs to the ROX family.</text>
</comment>